<dbReference type="EMBL" id="UZAJ01040307">
    <property type="protein sequence ID" value="VDP14262.1"/>
    <property type="molecule type" value="Genomic_DNA"/>
</dbReference>
<evidence type="ECO:0000313" key="2">
    <source>
        <dbReference type="Proteomes" id="UP000267606"/>
    </source>
</evidence>
<name>A0A183I1M2_9BILA</name>
<protein>
    <submittedName>
        <fullName evidence="1 3">Uncharacterized protein</fullName>
    </submittedName>
</protein>
<evidence type="ECO:0000313" key="3">
    <source>
        <dbReference type="WBParaSite" id="OFLC_0001363501-mRNA-1"/>
    </source>
</evidence>
<evidence type="ECO:0000313" key="1">
    <source>
        <dbReference type="EMBL" id="VDP14262.1"/>
    </source>
</evidence>
<accession>A0A183I1M2</accession>
<dbReference type="AlphaFoldDB" id="A0A183I1M2"/>
<gene>
    <name evidence="1" type="ORF">OFLC_LOCUS13634</name>
</gene>
<sequence length="35" mass="4720">MWNEIVIIYYHSIWRPEEISWIQRYWNLNMLSWYW</sequence>
<dbReference type="Proteomes" id="UP000267606">
    <property type="component" value="Unassembled WGS sequence"/>
</dbReference>
<dbReference type="WBParaSite" id="OFLC_0001363501-mRNA-1">
    <property type="protein sequence ID" value="OFLC_0001363501-mRNA-1"/>
    <property type="gene ID" value="OFLC_0001363501"/>
</dbReference>
<keyword evidence="2" id="KW-1185">Reference proteome</keyword>
<reference evidence="3" key="1">
    <citation type="submission" date="2016-06" db="UniProtKB">
        <authorList>
            <consortium name="WormBaseParasite"/>
        </authorList>
    </citation>
    <scope>IDENTIFICATION</scope>
</reference>
<proteinExistence type="predicted"/>
<organism evidence="3">
    <name type="scientific">Onchocerca flexuosa</name>
    <dbReference type="NCBI Taxonomy" id="387005"/>
    <lineage>
        <taxon>Eukaryota</taxon>
        <taxon>Metazoa</taxon>
        <taxon>Ecdysozoa</taxon>
        <taxon>Nematoda</taxon>
        <taxon>Chromadorea</taxon>
        <taxon>Rhabditida</taxon>
        <taxon>Spirurina</taxon>
        <taxon>Spiruromorpha</taxon>
        <taxon>Filarioidea</taxon>
        <taxon>Onchocercidae</taxon>
        <taxon>Onchocerca</taxon>
    </lineage>
</organism>
<reference evidence="1 2" key="2">
    <citation type="submission" date="2018-11" db="EMBL/GenBank/DDBJ databases">
        <authorList>
            <consortium name="Pathogen Informatics"/>
        </authorList>
    </citation>
    <scope>NUCLEOTIDE SEQUENCE [LARGE SCALE GENOMIC DNA]</scope>
</reference>